<sequence>MEEALFVKGMYLQTIFFNESNSYHVGRIQILETNQPEFVDKIGTSLMVVGFFPILAEDEEYRFFGTVVTHEKYGMQYQVTSYQSELPEGRAGVISYLSSGLFRGIGEKTATAIADHLGDEAIEKIIDSAEVLYDLPIGRWNRDKAHELHDQLREHHGLEKVLAYLTSHGFTTKMAMKIYNQYHEATFDKINENPYQIASDVDGIGFAKVDAFAQTIGFDKHHPKRIEQAILYVISRHCMQNGDTCINGEQIFDLLYKQLNIDVSRSEILAQIEALVESGKVIRIADLLTLPIFFYAEVGIERQISYYQQASTLEAVSDLQFSKIRKRTEKAFGIVYADLQVEAMRMALENPVCILTGGPGTGKTTVIRGILNALFHIYHLDADEIAEAGEKAEIQLLAPTGRAAKRMSESTGFHAQTIHRFLKWDKHEDRFFHNDENPIEDVNMIIVDESSMMDVWLMNALLRSLPNLQHLILVGDADQLPSVQPGNVLYDLLQIDSIPKVSLNMVFRQAKESTIINIAHHIRTGTIDGELFEKKHDYSFIPTNTMTTSKAIAKICENALSKGYRETDIQVLAPMYKGSAGINQLNADLQEVFNPADDEKNEAVIYQVTYRERDKVLQLKNMPDVNVFNGDIGTIYRIEHTVDEFGVESATFEIHFDENVVLYSQSDMDMIQLAYCISIHKSQGSEFPIVIVPVLQSYSIMLYRKLIYTAITRAKQSLIVCGEMDAYKLAINRDSTHKRQTLLQDMFKSSEAATDEGKSLVGAPIVDEDIPFDSIGEMGMENVTPYDFLEGDISW</sequence>
<comment type="similarity">
    <text evidence="3">Belongs to the RecD family. RecD2 subfamily.</text>
</comment>
<dbReference type="PANTHER" id="PTHR43788:SF6">
    <property type="entry name" value="DNA HELICASE B"/>
    <property type="match status" value="1"/>
</dbReference>
<comment type="function">
    <text evidence="3">DNA-dependent ATPase and ATP-dependent 5'-3' DNA helicase. Has no activity on blunt DNA or DNA with 3'-overhangs, requires at least 10 bases of 5'-ssDNA for helicase activity.</text>
</comment>
<dbReference type="Pfam" id="PF13538">
    <property type="entry name" value="UvrD_C_2"/>
    <property type="match status" value="1"/>
</dbReference>
<keyword evidence="3 8" id="KW-0347">Helicase</keyword>
<comment type="caution">
    <text evidence="8">The sequence shown here is derived from an EMBL/GenBank/DDBJ whole genome shotgun (WGS) entry which is preliminary data.</text>
</comment>
<proteinExistence type="inferred from homology"/>
<dbReference type="InterPro" id="IPR055446">
    <property type="entry name" value="RecD2_N_OB"/>
</dbReference>
<gene>
    <name evidence="3" type="primary">recD2</name>
    <name evidence="8" type="ORF">FEZ08_10605</name>
</gene>
<evidence type="ECO:0000256" key="1">
    <source>
        <dbReference type="ARBA" id="ARBA00022741"/>
    </source>
</evidence>
<dbReference type="OrthoDB" id="9803432at2"/>
<evidence type="ECO:0000259" key="5">
    <source>
        <dbReference type="Pfam" id="PF14490"/>
    </source>
</evidence>
<feature type="domain" description="ATP-dependent RecD2 DNA helicase OB-fold" evidence="7">
    <location>
        <begin position="6"/>
        <end position="87"/>
    </location>
</feature>
<dbReference type="RefSeq" id="WP_138192180.1">
    <property type="nucleotide sequence ID" value="NZ_VBWP01000011.1"/>
</dbReference>
<dbReference type="PANTHER" id="PTHR43788">
    <property type="entry name" value="DNA2/NAM7 HELICASE FAMILY MEMBER"/>
    <property type="match status" value="1"/>
</dbReference>
<dbReference type="NCBIfam" id="TIGR01448">
    <property type="entry name" value="recD_rel"/>
    <property type="match status" value="1"/>
</dbReference>
<dbReference type="Gene3D" id="2.30.30.940">
    <property type="match status" value="1"/>
</dbReference>
<dbReference type="GO" id="GO:0009338">
    <property type="term" value="C:exodeoxyribonuclease V complex"/>
    <property type="evidence" value="ECO:0007669"/>
    <property type="project" value="TreeGrafter"/>
</dbReference>
<dbReference type="AlphaFoldDB" id="A0A5R8Q8K7"/>
<protein>
    <recommendedName>
        <fullName evidence="3">ATP-dependent RecD2 DNA helicase</fullName>
        <ecNumber evidence="3">5.6.2.3</ecNumber>
    </recommendedName>
    <alternativeName>
        <fullName evidence="3">DNA 5'-3' helicase subunit RecD2</fullName>
    </alternativeName>
</protein>
<dbReference type="Gene3D" id="3.40.50.300">
    <property type="entry name" value="P-loop containing nucleotide triphosphate hydrolases"/>
    <property type="match status" value="2"/>
</dbReference>
<evidence type="ECO:0000256" key="2">
    <source>
        <dbReference type="ARBA" id="ARBA00022840"/>
    </source>
</evidence>
<evidence type="ECO:0000259" key="6">
    <source>
        <dbReference type="Pfam" id="PF18335"/>
    </source>
</evidence>
<dbReference type="GO" id="GO:0003677">
    <property type="term" value="F:DNA binding"/>
    <property type="evidence" value="ECO:0007669"/>
    <property type="project" value="UniProtKB-UniRule"/>
</dbReference>
<dbReference type="InParanoid" id="A0A5R8Q8K7"/>
<organism evidence="8 9">
    <name type="scientific">Culicoidibacter larvae</name>
    <dbReference type="NCBI Taxonomy" id="2579976"/>
    <lineage>
        <taxon>Bacteria</taxon>
        <taxon>Bacillati</taxon>
        <taxon>Bacillota</taxon>
        <taxon>Culicoidibacteria</taxon>
        <taxon>Culicoidibacterales</taxon>
        <taxon>Culicoidibacteraceae</taxon>
        <taxon>Culicoidibacter</taxon>
    </lineage>
</organism>
<dbReference type="EMBL" id="VBWP01000011">
    <property type="protein sequence ID" value="TLG71535.1"/>
    <property type="molecule type" value="Genomic_DNA"/>
</dbReference>
<dbReference type="FunCoup" id="A0A5R8Q8K7">
    <property type="interactions" value="157"/>
</dbReference>
<name>A0A5R8Q8K7_9FIRM</name>
<dbReference type="CDD" id="cd17933">
    <property type="entry name" value="DEXSc_RecD-like"/>
    <property type="match status" value="1"/>
</dbReference>
<dbReference type="Proteomes" id="UP000306912">
    <property type="component" value="Unassembled WGS sequence"/>
</dbReference>
<keyword evidence="3" id="KW-0378">Hydrolase</keyword>
<dbReference type="EC" id="5.6.2.3" evidence="3"/>
<feature type="binding site" evidence="3">
    <location>
        <begin position="360"/>
        <end position="364"/>
    </location>
    <ligand>
        <name>ATP</name>
        <dbReference type="ChEBI" id="CHEBI:30616"/>
    </ligand>
</feature>
<dbReference type="HAMAP" id="MF_01488">
    <property type="entry name" value="RecD2"/>
    <property type="match status" value="1"/>
</dbReference>
<dbReference type="GO" id="GO:0006310">
    <property type="term" value="P:DNA recombination"/>
    <property type="evidence" value="ECO:0007669"/>
    <property type="project" value="InterPro"/>
</dbReference>
<reference evidence="8 9" key="1">
    <citation type="submission" date="2019-05" db="EMBL/GenBank/DDBJ databases">
        <title>Culicoidintestinum kansasii gen. nov., sp. nov. from the gastrointestinal tract of the biting midge, Culicoides sonorensis.</title>
        <authorList>
            <person name="Neupane S."/>
            <person name="Ghosh A."/>
            <person name="Gunther S."/>
            <person name="Martin K."/>
            <person name="Zurek L."/>
        </authorList>
    </citation>
    <scope>NUCLEOTIDE SEQUENCE [LARGE SCALE GENOMIC DNA]</scope>
    <source>
        <strain evidence="8 9">CS-1</strain>
    </source>
</reference>
<dbReference type="InterPro" id="IPR027785">
    <property type="entry name" value="UvrD-like_helicase_C"/>
</dbReference>
<dbReference type="GO" id="GO:0005524">
    <property type="term" value="F:ATP binding"/>
    <property type="evidence" value="ECO:0007669"/>
    <property type="project" value="UniProtKB-UniRule"/>
</dbReference>
<evidence type="ECO:0000313" key="8">
    <source>
        <dbReference type="EMBL" id="TLG71535.1"/>
    </source>
</evidence>
<keyword evidence="3" id="KW-0238">DNA-binding</keyword>
<dbReference type="InterPro" id="IPR027417">
    <property type="entry name" value="P-loop_NTPase"/>
</dbReference>
<evidence type="ECO:0000259" key="4">
    <source>
        <dbReference type="Pfam" id="PF13538"/>
    </source>
</evidence>
<dbReference type="Pfam" id="PF18335">
    <property type="entry name" value="SH3_13"/>
    <property type="match status" value="1"/>
</dbReference>
<dbReference type="GO" id="GO:0043139">
    <property type="term" value="F:5'-3' DNA helicase activity"/>
    <property type="evidence" value="ECO:0007669"/>
    <property type="project" value="UniProtKB-UniRule"/>
</dbReference>
<keyword evidence="1 3" id="KW-0547">Nucleotide-binding</keyword>
<feature type="domain" description="ATP-dependent RecD2 DNA helicase SH3" evidence="6">
    <location>
        <begin position="585"/>
        <end position="645"/>
    </location>
</feature>
<dbReference type="InterPro" id="IPR006345">
    <property type="entry name" value="RecD2"/>
</dbReference>
<dbReference type="GO" id="GO:0016887">
    <property type="term" value="F:ATP hydrolysis activity"/>
    <property type="evidence" value="ECO:0007669"/>
    <property type="project" value="RHEA"/>
</dbReference>
<dbReference type="Pfam" id="PF23139">
    <property type="entry name" value="OB_YrrC"/>
    <property type="match status" value="1"/>
</dbReference>
<dbReference type="GO" id="GO:0017116">
    <property type="term" value="F:single-stranded DNA helicase activity"/>
    <property type="evidence" value="ECO:0007669"/>
    <property type="project" value="TreeGrafter"/>
</dbReference>
<dbReference type="Pfam" id="PF14490">
    <property type="entry name" value="HHH_RecD2"/>
    <property type="match status" value="1"/>
</dbReference>
<keyword evidence="2 3" id="KW-0067">ATP-binding</keyword>
<comment type="catalytic activity">
    <reaction evidence="3">
        <text>ATP + H2O = ADP + phosphate + H(+)</text>
        <dbReference type="Rhea" id="RHEA:13065"/>
        <dbReference type="ChEBI" id="CHEBI:15377"/>
        <dbReference type="ChEBI" id="CHEBI:15378"/>
        <dbReference type="ChEBI" id="CHEBI:30616"/>
        <dbReference type="ChEBI" id="CHEBI:43474"/>
        <dbReference type="ChEBI" id="CHEBI:456216"/>
        <dbReference type="EC" id="5.6.2.3"/>
    </reaction>
</comment>
<dbReference type="Gene3D" id="1.10.10.2220">
    <property type="match status" value="1"/>
</dbReference>
<dbReference type="InterPro" id="IPR029493">
    <property type="entry name" value="RecD2-like_HHH"/>
</dbReference>
<feature type="domain" description="ATP-dependent RecD2 DNA helicase-like helix-hairpin-helix" evidence="5">
    <location>
        <begin position="154"/>
        <end position="245"/>
    </location>
</feature>
<evidence type="ECO:0000259" key="7">
    <source>
        <dbReference type="Pfam" id="PF23139"/>
    </source>
</evidence>
<accession>A0A5R8Q8K7</accession>
<keyword evidence="9" id="KW-1185">Reference proteome</keyword>
<dbReference type="InterPro" id="IPR050534">
    <property type="entry name" value="Coronavir_polyprotein_1ab"/>
</dbReference>
<dbReference type="Pfam" id="PF13245">
    <property type="entry name" value="AAA_19"/>
    <property type="match status" value="1"/>
</dbReference>
<evidence type="ECO:0000313" key="9">
    <source>
        <dbReference type="Proteomes" id="UP000306912"/>
    </source>
</evidence>
<dbReference type="SUPFAM" id="SSF52540">
    <property type="entry name" value="P-loop containing nucleoside triphosphate hydrolases"/>
    <property type="match status" value="1"/>
</dbReference>
<feature type="domain" description="UvrD-like helicase C-terminal" evidence="4">
    <location>
        <begin position="673"/>
        <end position="720"/>
    </location>
</feature>
<keyword evidence="3" id="KW-0413">Isomerase</keyword>
<dbReference type="InterPro" id="IPR041451">
    <property type="entry name" value="RecD2_SH13"/>
</dbReference>
<dbReference type="CDD" id="cd18809">
    <property type="entry name" value="SF1_C_RecD"/>
    <property type="match status" value="1"/>
</dbReference>
<evidence type="ECO:0000256" key="3">
    <source>
        <dbReference type="HAMAP-Rule" id="MF_01488"/>
    </source>
</evidence>